<feature type="region of interest" description="Disordered" evidence="1">
    <location>
        <begin position="170"/>
        <end position="198"/>
    </location>
</feature>
<feature type="compositionally biased region" description="Low complexity" evidence="1">
    <location>
        <begin position="172"/>
        <end position="184"/>
    </location>
</feature>
<organism evidence="3 4">
    <name type="scientific">Spiroplasma poulsonii</name>
    <dbReference type="NCBI Taxonomy" id="2138"/>
    <lineage>
        <taxon>Bacteria</taxon>
        <taxon>Bacillati</taxon>
        <taxon>Mycoplasmatota</taxon>
        <taxon>Mollicutes</taxon>
        <taxon>Entomoplasmatales</taxon>
        <taxon>Spiroplasmataceae</taxon>
        <taxon>Spiroplasma</taxon>
    </lineage>
</organism>
<dbReference type="RefSeq" id="WP_127092697.1">
    <property type="nucleotide sequence ID" value="NZ_RAHC01000002.1"/>
</dbReference>
<feature type="region of interest" description="Disordered" evidence="1">
    <location>
        <begin position="1"/>
        <end position="43"/>
    </location>
</feature>
<proteinExistence type="predicted"/>
<evidence type="ECO:0000313" key="3">
    <source>
        <dbReference type="EMBL" id="RUP77545.1"/>
    </source>
</evidence>
<evidence type="ECO:0000313" key="4">
    <source>
        <dbReference type="Proteomes" id="UP000274545"/>
    </source>
</evidence>
<feature type="transmembrane region" description="Helical" evidence="2">
    <location>
        <begin position="344"/>
        <end position="368"/>
    </location>
</feature>
<feature type="region of interest" description="Disordered" evidence="1">
    <location>
        <begin position="233"/>
        <end position="298"/>
    </location>
</feature>
<keyword evidence="2" id="KW-1133">Transmembrane helix</keyword>
<gene>
    <name evidence="3" type="ORF">D6D54_03025</name>
</gene>
<reference evidence="3 4" key="1">
    <citation type="journal article" date="2019" name="Genome Biol. Evol.">
        <title>Toxin and genome evolution in a Drosophila defensive symbiosis.</title>
        <authorList>
            <person name="Ballinger M.J."/>
            <person name="Gawryluk R.M."/>
            <person name="Perlman S.J."/>
        </authorList>
    </citation>
    <scope>NUCLEOTIDE SEQUENCE [LARGE SCALE GENOMIC DNA]</scope>
    <source>
        <strain evidence="4">sNeo</strain>
    </source>
</reference>
<protein>
    <submittedName>
        <fullName evidence="3">Uncharacterized protein</fullName>
    </submittedName>
</protein>
<dbReference type="EMBL" id="RAHC01000002">
    <property type="protein sequence ID" value="RUP77545.1"/>
    <property type="molecule type" value="Genomic_DNA"/>
</dbReference>
<feature type="compositionally biased region" description="Polar residues" evidence="1">
    <location>
        <begin position="1"/>
        <end position="35"/>
    </location>
</feature>
<evidence type="ECO:0000256" key="1">
    <source>
        <dbReference type="SAM" id="MobiDB-lite"/>
    </source>
</evidence>
<comment type="caution">
    <text evidence="3">The sequence shown here is derived from an EMBL/GenBank/DDBJ whole genome shotgun (WGS) entry which is preliminary data.</text>
</comment>
<evidence type="ECO:0000256" key="2">
    <source>
        <dbReference type="SAM" id="Phobius"/>
    </source>
</evidence>
<feature type="compositionally biased region" description="Polar residues" evidence="1">
    <location>
        <begin position="280"/>
        <end position="298"/>
    </location>
</feature>
<dbReference type="AlphaFoldDB" id="A0A3S0UST4"/>
<keyword evidence="2" id="KW-0472">Membrane</keyword>
<accession>A0A3S0UST4</accession>
<keyword evidence="2" id="KW-0812">Transmembrane</keyword>
<name>A0A3S0UST4_9MOLU</name>
<dbReference type="Proteomes" id="UP000274545">
    <property type="component" value="Unassembled WGS sequence"/>
</dbReference>
<feature type="compositionally biased region" description="Polar residues" evidence="1">
    <location>
        <begin position="235"/>
        <end position="271"/>
    </location>
</feature>
<sequence length="391" mass="42919">MNNSGVKTTEGIDNSSISFNPNNTTGSGSLFNQNPPLTPLSKPIKVPLDKDGFKAGPNPAFNPSYISQALGINGTTLQAQYNKPIYQPIIYQPYLIPVVNNAPNMGMNQYGMMPQFPGMMMGYPQFPGMMMGYPQFPGMMMGYPQFPGMMMGYPQFPGMMMGYPPLAGPDLTQQYQPMPQQTPQEANHSGQEKQAHDDGSHFAIMNPDLMKHQHKDDGDFGDFNDDFDDDIAPFSNPNSGGNDFGSDFNTGSNFGQLNPNFGPANNFNDQGPSFGPTPDFNATPSFNTPSDFNSTSEFNPNGAGLGQMEPVKMPFAQGNNLNQRVNNANLEGYDEDSEKQRLPIWAIVLIVILAVLIVAVVAIVMLYFNLQAVHDLINGWFGLDVPFDPWF</sequence>